<evidence type="ECO:0000313" key="1">
    <source>
        <dbReference type="EMBL" id="OHG56095.1"/>
    </source>
</evidence>
<proteinExistence type="predicted"/>
<reference evidence="1" key="1">
    <citation type="submission" date="2016-09" db="EMBL/GenBank/DDBJ databases">
        <title>Whole genome sequencing of Salmonella enterica.</title>
        <authorList>
            <person name="Bell R."/>
        </authorList>
    </citation>
    <scope>NUCLEOTIDE SEQUENCE [LARGE SCALE GENOMIC DNA]</scope>
    <source>
        <strain evidence="1">CFSAN044978</strain>
    </source>
</reference>
<accession>A0A1S0Z5D3</accession>
<name>A0A1S0Z5D3_SALET</name>
<dbReference type="EMBL" id="MLZC01000045">
    <property type="protein sequence ID" value="OHG56095.1"/>
    <property type="molecule type" value="Genomic_DNA"/>
</dbReference>
<dbReference type="AlphaFoldDB" id="A0A1S0Z5D3"/>
<sequence length="158" mass="18367">MIANIRVLNEGNFDYLCELDIMKHSQEQIVARLKELGIDKGNFFVCGISDWEVDKIMSLDEVYLLKKAVLDLYDGDDYVVRFQLQRYVPIKKIVSTYYQFCSKDEVATVIQLSKNLDIGLLINYFFKCGNWVTAFQGFVEQGEVLNTPKGFYRKVSFE</sequence>
<protein>
    <submittedName>
        <fullName evidence="1">Uncharacterized protein</fullName>
    </submittedName>
</protein>
<gene>
    <name evidence="1" type="ORF">A7T00_33430</name>
</gene>
<organism evidence="1">
    <name type="scientific">Salmonella enterica subsp. enterica serovar Saintpaul</name>
    <dbReference type="NCBI Taxonomy" id="90105"/>
    <lineage>
        <taxon>Bacteria</taxon>
        <taxon>Pseudomonadati</taxon>
        <taxon>Pseudomonadota</taxon>
        <taxon>Gammaproteobacteria</taxon>
        <taxon>Enterobacterales</taxon>
        <taxon>Enterobacteriaceae</taxon>
        <taxon>Salmonella</taxon>
    </lineage>
</organism>
<comment type="caution">
    <text evidence="1">The sequence shown here is derived from an EMBL/GenBank/DDBJ whole genome shotgun (WGS) entry which is preliminary data.</text>
</comment>